<dbReference type="EC" id="3.6.1.71" evidence="4"/>
<dbReference type="GO" id="GO:0120108">
    <property type="term" value="F:DNA-3'-diphospho-5'-guanosine diphosphatase activity"/>
    <property type="evidence" value="ECO:0007669"/>
    <property type="project" value="UniProtKB-EC"/>
</dbReference>
<keyword evidence="7" id="KW-0227">DNA damage</keyword>
<dbReference type="InterPro" id="IPR032566">
    <property type="entry name" value="Znf-C2HE"/>
</dbReference>
<evidence type="ECO:0000256" key="4">
    <source>
        <dbReference type="ARBA" id="ARBA00012496"/>
    </source>
</evidence>
<keyword evidence="8" id="KW-0378">Hydrolase</keyword>
<comment type="function">
    <text evidence="16">DNA-binding protein involved in single-strand DNA break repair, double-strand DNA break repair and base excision repair. Resolves abortive DNA ligation intermediates formed either at base excision sites, or when DNA ligases attempt to repair non-ligatable breaks induced by reactive oxygen species. Catalyzes the release of adenylate groups covalently linked to 5'-phosphate termini, resulting in the production of 5'-phosphate termini that can be efficiently rejoined. Likewise, catalyzes the release of 3'-linked guanosine (DNAppG) and inosine (DNAppI) from DNA, but has higher specific activity with 5'-linked adenosine (AppDNA).</text>
</comment>
<evidence type="ECO:0000256" key="12">
    <source>
        <dbReference type="ARBA" id="ARBA00023242"/>
    </source>
</evidence>
<keyword evidence="23" id="KW-1185">Reference proteome</keyword>
<comment type="subcellular location">
    <subcellularLocation>
        <location evidence="2">Cytoplasm</location>
    </subcellularLocation>
    <subcellularLocation>
        <location evidence="1">Nucleus</location>
    </subcellularLocation>
</comment>
<evidence type="ECO:0000256" key="1">
    <source>
        <dbReference type="ARBA" id="ARBA00004123"/>
    </source>
</evidence>
<dbReference type="Gene3D" id="3.30.428.10">
    <property type="entry name" value="HIT-like"/>
    <property type="match status" value="1"/>
</dbReference>
<feature type="domain" description="HIT" evidence="20">
    <location>
        <begin position="38"/>
        <end position="172"/>
    </location>
</feature>
<evidence type="ECO:0000256" key="14">
    <source>
        <dbReference type="ARBA" id="ARBA00044639"/>
    </source>
</evidence>
<evidence type="ECO:0000313" key="22">
    <source>
        <dbReference type="EMBL" id="KAF2646058.1"/>
    </source>
</evidence>
<keyword evidence="10" id="KW-0238">DNA-binding</keyword>
<accession>A0A6A6SI12</accession>
<keyword evidence="12" id="KW-0539">Nucleus</keyword>
<dbReference type="GO" id="GO:0003725">
    <property type="term" value="F:double-stranded RNA binding"/>
    <property type="evidence" value="ECO:0007669"/>
    <property type="project" value="TreeGrafter"/>
</dbReference>
<dbReference type="PANTHER" id="PTHR12486:SF4">
    <property type="entry name" value="APRATAXIN"/>
    <property type="match status" value="1"/>
</dbReference>
<feature type="region of interest" description="Disordered" evidence="19">
    <location>
        <begin position="1"/>
        <end position="20"/>
    </location>
</feature>
<feature type="domain" description="Aprataxin C2HE/C2H2/C2HC zinc finger" evidence="21">
    <location>
        <begin position="189"/>
        <end position="243"/>
    </location>
</feature>
<dbReference type="OrthoDB" id="3512845at2759"/>
<gene>
    <name evidence="22" type="ORF">P280DRAFT_817</name>
</gene>
<dbReference type="GO" id="GO:0005737">
    <property type="term" value="C:cytoplasm"/>
    <property type="evidence" value="ECO:0007669"/>
    <property type="project" value="UniProtKB-SubCell"/>
</dbReference>
<keyword evidence="6" id="KW-0479">Metal-binding</keyword>
<reference evidence="22" key="1">
    <citation type="journal article" date="2020" name="Stud. Mycol.">
        <title>101 Dothideomycetes genomes: a test case for predicting lifestyles and emergence of pathogens.</title>
        <authorList>
            <person name="Haridas S."/>
            <person name="Albert R."/>
            <person name="Binder M."/>
            <person name="Bloem J."/>
            <person name="Labutti K."/>
            <person name="Salamov A."/>
            <person name="Andreopoulos B."/>
            <person name="Baker S."/>
            <person name="Barry K."/>
            <person name="Bills G."/>
            <person name="Bluhm B."/>
            <person name="Cannon C."/>
            <person name="Castanera R."/>
            <person name="Culley D."/>
            <person name="Daum C."/>
            <person name="Ezra D."/>
            <person name="Gonzalez J."/>
            <person name="Henrissat B."/>
            <person name="Kuo A."/>
            <person name="Liang C."/>
            <person name="Lipzen A."/>
            <person name="Lutzoni F."/>
            <person name="Magnuson J."/>
            <person name="Mondo S."/>
            <person name="Nolan M."/>
            <person name="Ohm R."/>
            <person name="Pangilinan J."/>
            <person name="Park H.-J."/>
            <person name="Ramirez L."/>
            <person name="Alfaro M."/>
            <person name="Sun H."/>
            <person name="Tritt A."/>
            <person name="Yoshinaga Y."/>
            <person name="Zwiers L.-H."/>
            <person name="Turgeon B."/>
            <person name="Goodwin S."/>
            <person name="Spatafora J."/>
            <person name="Crous P."/>
            <person name="Grigoriev I."/>
        </authorList>
    </citation>
    <scope>NUCLEOTIDE SEQUENCE</scope>
    <source>
        <strain evidence="22">CBS 473.64</strain>
    </source>
</reference>
<evidence type="ECO:0000256" key="2">
    <source>
        <dbReference type="ARBA" id="ARBA00004496"/>
    </source>
</evidence>
<evidence type="ECO:0000256" key="10">
    <source>
        <dbReference type="ARBA" id="ARBA00023125"/>
    </source>
</evidence>
<evidence type="ECO:0000313" key="23">
    <source>
        <dbReference type="Proteomes" id="UP000799753"/>
    </source>
</evidence>
<evidence type="ECO:0000256" key="7">
    <source>
        <dbReference type="ARBA" id="ARBA00022763"/>
    </source>
</evidence>
<dbReference type="InterPro" id="IPR011146">
    <property type="entry name" value="HIT-like"/>
</dbReference>
<dbReference type="GO" id="GO:0000012">
    <property type="term" value="P:single strand break repair"/>
    <property type="evidence" value="ECO:0007669"/>
    <property type="project" value="TreeGrafter"/>
</dbReference>
<evidence type="ECO:0000256" key="13">
    <source>
        <dbReference type="ARBA" id="ARBA00024601"/>
    </source>
</evidence>
<dbReference type="GO" id="GO:0003697">
    <property type="term" value="F:single-stranded DNA binding"/>
    <property type="evidence" value="ECO:0007669"/>
    <property type="project" value="TreeGrafter"/>
</dbReference>
<keyword evidence="9" id="KW-0862">Zinc</keyword>
<dbReference type="GO" id="GO:0005634">
    <property type="term" value="C:nucleus"/>
    <property type="evidence" value="ECO:0007669"/>
    <property type="project" value="UniProtKB-SubCell"/>
</dbReference>
<evidence type="ECO:0000256" key="8">
    <source>
        <dbReference type="ARBA" id="ARBA00022801"/>
    </source>
</evidence>
<dbReference type="GO" id="GO:0033699">
    <property type="term" value="F:DNA 5'-adenosine monophosphate hydrolase activity"/>
    <property type="evidence" value="ECO:0007669"/>
    <property type="project" value="UniProtKB-EC"/>
</dbReference>
<evidence type="ECO:0000259" key="20">
    <source>
        <dbReference type="Pfam" id="PF01230"/>
    </source>
</evidence>
<evidence type="ECO:0000256" key="19">
    <source>
        <dbReference type="SAM" id="MobiDB-lite"/>
    </source>
</evidence>
<evidence type="ECO:0000256" key="17">
    <source>
        <dbReference type="ARBA" id="ARBA00068941"/>
    </source>
</evidence>
<protein>
    <recommendedName>
        <fullName evidence="17">Aprataxin-like protein</fullName>
        <ecNumber evidence="4">3.6.1.71</ecNumber>
        <ecNumber evidence="3">3.6.1.72</ecNumber>
    </recommendedName>
    <alternativeName>
        <fullName evidence="18">Hit family protein 3</fullName>
    </alternativeName>
</protein>
<dbReference type="Proteomes" id="UP000799753">
    <property type="component" value="Unassembled WGS sequence"/>
</dbReference>
<dbReference type="EMBL" id="MU006776">
    <property type="protein sequence ID" value="KAF2646058.1"/>
    <property type="molecule type" value="Genomic_DNA"/>
</dbReference>
<evidence type="ECO:0000256" key="16">
    <source>
        <dbReference type="ARBA" id="ARBA00059438"/>
    </source>
</evidence>
<evidence type="ECO:0000256" key="15">
    <source>
        <dbReference type="ARBA" id="ARBA00044713"/>
    </source>
</evidence>
<dbReference type="Pfam" id="PF16278">
    <property type="entry name" value="zf-C2HE"/>
    <property type="match status" value="1"/>
</dbReference>
<dbReference type="InterPro" id="IPR036265">
    <property type="entry name" value="HIT-like_sf"/>
</dbReference>
<dbReference type="Pfam" id="PF01230">
    <property type="entry name" value="HIT"/>
    <property type="match status" value="1"/>
</dbReference>
<proteinExistence type="predicted"/>
<evidence type="ECO:0000259" key="21">
    <source>
        <dbReference type="Pfam" id="PF16278"/>
    </source>
</evidence>
<keyword evidence="11" id="KW-0234">DNA repair</keyword>
<name>A0A6A6SI12_9PLEO</name>
<evidence type="ECO:0000256" key="18">
    <source>
        <dbReference type="ARBA" id="ARBA00076243"/>
    </source>
</evidence>
<evidence type="ECO:0000256" key="3">
    <source>
        <dbReference type="ARBA" id="ARBA00012495"/>
    </source>
</evidence>
<dbReference type="GO" id="GO:0030983">
    <property type="term" value="F:mismatched DNA binding"/>
    <property type="evidence" value="ECO:0007669"/>
    <property type="project" value="TreeGrafter"/>
</dbReference>
<comment type="catalytic activity">
    <reaction evidence="14">
        <text>a 5'-end adenosine-5'-diphospho-5'-2'-deoxyribonucleoside-DNA + H2O = a 5'-end 5'-phospho-2'-deoxyribonucleoside-DNA + AMP + 2 H(+)</text>
        <dbReference type="Rhea" id="RHEA:52128"/>
        <dbReference type="Rhea" id="RHEA-COMP:13180"/>
        <dbReference type="Rhea" id="RHEA-COMP:13181"/>
        <dbReference type="ChEBI" id="CHEBI:15377"/>
        <dbReference type="ChEBI" id="CHEBI:15378"/>
        <dbReference type="ChEBI" id="CHEBI:136412"/>
        <dbReference type="ChEBI" id="CHEBI:136413"/>
        <dbReference type="ChEBI" id="CHEBI:456215"/>
        <dbReference type="EC" id="3.6.1.71"/>
    </reaction>
</comment>
<organism evidence="22 23">
    <name type="scientific">Massarina eburnea CBS 473.64</name>
    <dbReference type="NCBI Taxonomy" id="1395130"/>
    <lineage>
        <taxon>Eukaryota</taxon>
        <taxon>Fungi</taxon>
        <taxon>Dikarya</taxon>
        <taxon>Ascomycota</taxon>
        <taxon>Pezizomycotina</taxon>
        <taxon>Dothideomycetes</taxon>
        <taxon>Pleosporomycetidae</taxon>
        <taxon>Pleosporales</taxon>
        <taxon>Massarineae</taxon>
        <taxon>Massarinaceae</taxon>
        <taxon>Massarina</taxon>
    </lineage>
</organism>
<dbReference type="FunFam" id="3.30.428.10:FF:000017">
    <property type="entry name" value="Aprataxin-like protein"/>
    <property type="match status" value="1"/>
</dbReference>
<dbReference type="AlphaFoldDB" id="A0A6A6SI12"/>
<keyword evidence="5" id="KW-0963">Cytoplasm</keyword>
<dbReference type="GO" id="GO:1990165">
    <property type="term" value="F:single-strand break-containing DNA binding"/>
    <property type="evidence" value="ECO:0007669"/>
    <property type="project" value="TreeGrafter"/>
</dbReference>
<comment type="catalytic activity">
    <reaction evidence="13">
        <text>a 3'-end 2'-deoxyribonucleotide-3'-diphospho-5'-guanosine-DNA + H2O = a 3'-end 2'-deoxyribonucleotide 3'-phosphate-DNA + GMP + 2 H(+)</text>
        <dbReference type="Rhea" id="RHEA:52140"/>
        <dbReference type="Rhea" id="RHEA-COMP:13186"/>
        <dbReference type="Rhea" id="RHEA-COMP:13187"/>
        <dbReference type="ChEBI" id="CHEBI:15377"/>
        <dbReference type="ChEBI" id="CHEBI:15378"/>
        <dbReference type="ChEBI" id="CHEBI:58115"/>
        <dbReference type="ChEBI" id="CHEBI:136419"/>
        <dbReference type="ChEBI" id="CHEBI:136420"/>
        <dbReference type="EC" id="3.6.1.72"/>
    </reaction>
</comment>
<dbReference type="PANTHER" id="PTHR12486">
    <property type="entry name" value="APRATAXIN-RELATED"/>
    <property type="match status" value="1"/>
</dbReference>
<evidence type="ECO:0000256" key="5">
    <source>
        <dbReference type="ARBA" id="ARBA00022490"/>
    </source>
</evidence>
<sequence>MSTSKKPKCTPPVPEKKKSFDARSGLGIYLSHPERNPEGRVIEYDDEFVVINDKYPKASVHLLLLPRDPQFQNQHPLNLLSTNPAFLQKVRERCARLKALAASELRRQYGRHSAKDAPYQLALSDLMSASPPPSPSASATLPPGRDWTAEILIGVHTHPSMTHLHIHILSREMASPCVRHKKHYLSFHSPFFVRLDEFPLDMDDKARFHPGNWPNWDMLCWRCERNFGQKFAALNRHLGEEFEGWKRE</sequence>
<dbReference type="EC" id="3.6.1.72" evidence="3"/>
<evidence type="ECO:0000256" key="9">
    <source>
        <dbReference type="ARBA" id="ARBA00022833"/>
    </source>
</evidence>
<dbReference type="GO" id="GO:0046872">
    <property type="term" value="F:metal ion binding"/>
    <property type="evidence" value="ECO:0007669"/>
    <property type="project" value="UniProtKB-KW"/>
</dbReference>
<evidence type="ECO:0000256" key="6">
    <source>
        <dbReference type="ARBA" id="ARBA00022723"/>
    </source>
</evidence>
<comment type="catalytic activity">
    <reaction evidence="15">
        <text>a 5'-end adenosine-5'-diphospho-5'-ribonucleoside-2'-deoxyribonucleotide-DNA + H2O = a 5'-end 5'-phospho-ribonucleoside-2'-deoxyribonucleotide-DNA + AMP + 2 H(+)</text>
        <dbReference type="Rhea" id="RHEA:52132"/>
        <dbReference type="Rhea" id="RHEA-COMP:13182"/>
        <dbReference type="Rhea" id="RHEA-COMP:13183"/>
        <dbReference type="ChEBI" id="CHEBI:15377"/>
        <dbReference type="ChEBI" id="CHEBI:15378"/>
        <dbReference type="ChEBI" id="CHEBI:136414"/>
        <dbReference type="ChEBI" id="CHEBI:136415"/>
        <dbReference type="ChEBI" id="CHEBI:456215"/>
        <dbReference type="EC" id="3.6.1.71"/>
    </reaction>
</comment>
<evidence type="ECO:0000256" key="11">
    <source>
        <dbReference type="ARBA" id="ARBA00023204"/>
    </source>
</evidence>
<dbReference type="SUPFAM" id="SSF54197">
    <property type="entry name" value="HIT-like"/>
    <property type="match status" value="1"/>
</dbReference>